<evidence type="ECO:0000256" key="2">
    <source>
        <dbReference type="SAM" id="Phobius"/>
    </source>
</evidence>
<dbReference type="EMBL" id="CP059404">
    <property type="protein sequence ID" value="QNE89255.1"/>
    <property type="molecule type" value="Genomic_DNA"/>
</dbReference>
<evidence type="ECO:0000313" key="4">
    <source>
        <dbReference type="EMBL" id="QNE89255.1"/>
    </source>
</evidence>
<dbReference type="CDD" id="cd13399">
    <property type="entry name" value="Slt35-like"/>
    <property type="match status" value="1"/>
</dbReference>
<evidence type="ECO:0000256" key="1">
    <source>
        <dbReference type="SAM" id="MobiDB-lite"/>
    </source>
</evidence>
<dbReference type="InterPro" id="IPR031304">
    <property type="entry name" value="SLT_2"/>
</dbReference>
<feature type="transmembrane region" description="Helical" evidence="2">
    <location>
        <begin position="7"/>
        <end position="30"/>
    </location>
</feature>
<dbReference type="Pfam" id="PF13406">
    <property type="entry name" value="SLT_2"/>
    <property type="match status" value="1"/>
</dbReference>
<accession>A0A7G7CNT9</accession>
<organism evidence="4 5">
    <name type="scientific">Corynebacterium incognita</name>
    <dbReference type="NCBI Taxonomy" id="2754725"/>
    <lineage>
        <taxon>Bacteria</taxon>
        <taxon>Bacillati</taxon>
        <taxon>Actinomycetota</taxon>
        <taxon>Actinomycetes</taxon>
        <taxon>Mycobacteriales</taxon>
        <taxon>Corynebacteriaceae</taxon>
        <taxon>Corynebacterium</taxon>
    </lineage>
</organism>
<evidence type="ECO:0000313" key="5">
    <source>
        <dbReference type="Proteomes" id="UP000515743"/>
    </source>
</evidence>
<proteinExistence type="predicted"/>
<dbReference type="GO" id="GO:0008933">
    <property type="term" value="F:peptidoglycan lytic transglycosylase activity"/>
    <property type="evidence" value="ECO:0007669"/>
    <property type="project" value="TreeGrafter"/>
</dbReference>
<reference evidence="4 5" key="1">
    <citation type="submission" date="2020-07" db="EMBL/GenBank/DDBJ databases">
        <title>Complete genome and description of Corynebacterium incognita strain Marseille-Q3630 sp. nov.</title>
        <authorList>
            <person name="Boxberger M."/>
        </authorList>
    </citation>
    <scope>NUCLEOTIDE SEQUENCE [LARGE SCALE GENOMIC DNA]</scope>
    <source>
        <strain evidence="4 5">Marseille-Q3630</strain>
    </source>
</reference>
<dbReference type="GO" id="GO:0009253">
    <property type="term" value="P:peptidoglycan catabolic process"/>
    <property type="evidence" value="ECO:0007669"/>
    <property type="project" value="TreeGrafter"/>
</dbReference>
<dbReference type="AlphaFoldDB" id="A0A7G7CNT9"/>
<keyword evidence="2" id="KW-0472">Membrane</keyword>
<dbReference type="PANTHER" id="PTHR30163:SF8">
    <property type="entry name" value="LYTIC MUREIN TRANSGLYCOSYLASE"/>
    <property type="match status" value="1"/>
</dbReference>
<keyword evidence="2" id="KW-1133">Transmembrane helix</keyword>
<dbReference type="Proteomes" id="UP000515743">
    <property type="component" value="Chromosome"/>
</dbReference>
<evidence type="ECO:0000259" key="3">
    <source>
        <dbReference type="Pfam" id="PF13406"/>
    </source>
</evidence>
<dbReference type="Gene3D" id="1.10.530.10">
    <property type="match status" value="1"/>
</dbReference>
<keyword evidence="2" id="KW-0812">Transmembrane</keyword>
<dbReference type="KEGG" id="cik:H0194_09410"/>
<sequence>MSRQSRVRLTIVAATILVIVVVFAVAGWMFSLAGNMQSSRRLDKVSADMPPAQPVAVADIDVNGPGRTANELTEWSQPIAAQTDISGQALRAYANAELIARDAWPECHLSWNTLAGIGWVETRHGTYNGNWFKPSELNDNGEAIPHIVGIKLDGSSGTADTPDTDDGEFDGDPEHDRAVGPMQFIPESWGRYGLDADGDGKPNPHQIDDAALSAAKLLCADGRDLTKKKDWRRAIFAYNQSEEYLRRVALAANSYAQGQPATS</sequence>
<dbReference type="RefSeq" id="WP_185175632.1">
    <property type="nucleotide sequence ID" value="NZ_CP059404.1"/>
</dbReference>
<feature type="domain" description="Transglycosylase SLT" evidence="3">
    <location>
        <begin position="178"/>
        <end position="222"/>
    </location>
</feature>
<name>A0A7G7CNT9_9CORY</name>
<dbReference type="InterPro" id="IPR023346">
    <property type="entry name" value="Lysozyme-like_dom_sf"/>
</dbReference>
<dbReference type="SUPFAM" id="SSF53955">
    <property type="entry name" value="Lysozyme-like"/>
    <property type="match status" value="1"/>
</dbReference>
<dbReference type="PANTHER" id="PTHR30163">
    <property type="entry name" value="MEMBRANE-BOUND LYTIC MUREIN TRANSGLYCOSYLASE B"/>
    <property type="match status" value="1"/>
</dbReference>
<dbReference type="InterPro" id="IPR043426">
    <property type="entry name" value="MltB-like"/>
</dbReference>
<gene>
    <name evidence="4" type="ORF">H0194_09410</name>
</gene>
<protein>
    <submittedName>
        <fullName evidence="4">Lytic transglycosylase domain-containing protein</fullName>
    </submittedName>
</protein>
<feature type="region of interest" description="Disordered" evidence="1">
    <location>
        <begin position="151"/>
        <end position="178"/>
    </location>
</feature>
<feature type="compositionally biased region" description="Acidic residues" evidence="1">
    <location>
        <begin position="162"/>
        <end position="171"/>
    </location>
</feature>
<keyword evidence="5" id="KW-1185">Reference proteome</keyword>